<name>A0A921U3S6_SORBI</name>
<protein>
    <recommendedName>
        <fullName evidence="6">Fe2OG dioxygenase domain-containing protein</fullName>
    </recommendedName>
</protein>
<dbReference type="GO" id="GO:0046872">
    <property type="term" value="F:metal ion binding"/>
    <property type="evidence" value="ECO:0007669"/>
    <property type="project" value="UniProtKB-KW"/>
</dbReference>
<dbReference type="Gene3D" id="2.60.120.330">
    <property type="entry name" value="B-lactam Antibiotic, Isopenicillin N Synthase, Chain"/>
    <property type="match status" value="1"/>
</dbReference>
<dbReference type="SUPFAM" id="SSF51197">
    <property type="entry name" value="Clavaminate synthase-like"/>
    <property type="match status" value="1"/>
</dbReference>
<dbReference type="Pfam" id="PF03171">
    <property type="entry name" value="2OG-FeII_Oxy"/>
    <property type="match status" value="1"/>
</dbReference>
<comment type="similarity">
    <text evidence="5">Belongs to the iron/ascorbate-dependent oxidoreductase family.</text>
</comment>
<keyword evidence="4 5" id="KW-0408">Iron</keyword>
<dbReference type="InterPro" id="IPR050231">
    <property type="entry name" value="Iron_ascorbate_oxido_reductase"/>
</dbReference>
<dbReference type="InterPro" id="IPR005123">
    <property type="entry name" value="Oxoglu/Fe-dep_dioxygenase_dom"/>
</dbReference>
<evidence type="ECO:0000256" key="4">
    <source>
        <dbReference type="ARBA" id="ARBA00023004"/>
    </source>
</evidence>
<dbReference type="EMBL" id="CM027688">
    <property type="protein sequence ID" value="KAG0517198.1"/>
    <property type="molecule type" value="Genomic_DNA"/>
</dbReference>
<evidence type="ECO:0000256" key="1">
    <source>
        <dbReference type="ARBA" id="ARBA00001961"/>
    </source>
</evidence>
<reference evidence="7" key="1">
    <citation type="journal article" date="2019" name="BMC Genomics">
        <title>A new reference genome for Sorghum bicolor reveals high levels of sequence similarity between sweet and grain genotypes: implications for the genetics of sugar metabolism.</title>
        <authorList>
            <person name="Cooper E.A."/>
            <person name="Brenton Z.W."/>
            <person name="Flinn B.S."/>
            <person name="Jenkins J."/>
            <person name="Shu S."/>
            <person name="Flowers D."/>
            <person name="Luo F."/>
            <person name="Wang Y."/>
            <person name="Xia P."/>
            <person name="Barry K."/>
            <person name="Daum C."/>
            <person name="Lipzen A."/>
            <person name="Yoshinaga Y."/>
            <person name="Schmutz J."/>
            <person name="Saski C."/>
            <person name="Vermerris W."/>
            <person name="Kresovich S."/>
        </authorList>
    </citation>
    <scope>NUCLEOTIDE SEQUENCE</scope>
</reference>
<accession>A0A921U3S6</accession>
<dbReference type="InterPro" id="IPR027443">
    <property type="entry name" value="IPNS-like_sf"/>
</dbReference>
<comment type="cofactor">
    <cofactor evidence="1">
        <name>L-ascorbate</name>
        <dbReference type="ChEBI" id="CHEBI:38290"/>
    </cofactor>
</comment>
<sequence>MMPSSSSSASTPAAASGGLFELGSAASVPETHAWPGVNEHPSVESAGRDAVPVVDMGMGGPDDADAAARAVARAAEEWGAFLLVGHGVPRGVAARAEAQVARLFALPAPDKARAARRRRAAAAAAAGYGMPPLALRFSKLMWSEAYTFPAAAVRDEFRRVWPDAGDDYLRFWYVRTPVWYVTRATLPHVDLHLHVHACMRAPSDVMEEYDREMRALGGRLLDLFFMALGGGLTDDDQIAGGETTTTERKIRDNLTAMMHPILYPKCPEPERAMGLAPHTDSGFITLITQSAGVPGLQLLRRGPDRWVTVPAPPGAFVVVLGDLFQVLTNGRYRSALHRAVVNRERDRISVPYFLGPPDGMKVAPLASALLPGRRKAAFRAVTWPEYMELKHKVLGTDTSALEMLQLDEEEMVGGGPPPKKLFLRFKTKGILSFLHN</sequence>
<dbReference type="InterPro" id="IPR026992">
    <property type="entry name" value="DIOX_N"/>
</dbReference>
<dbReference type="GO" id="GO:0016491">
    <property type="term" value="F:oxidoreductase activity"/>
    <property type="evidence" value="ECO:0007669"/>
    <property type="project" value="UniProtKB-KW"/>
</dbReference>
<dbReference type="Pfam" id="PF14226">
    <property type="entry name" value="DIOX_N"/>
    <property type="match status" value="1"/>
</dbReference>
<dbReference type="AlphaFoldDB" id="A0A921U3S6"/>
<keyword evidence="2 5" id="KW-0479">Metal-binding</keyword>
<evidence type="ECO:0000256" key="2">
    <source>
        <dbReference type="ARBA" id="ARBA00022723"/>
    </source>
</evidence>
<proteinExistence type="inferred from homology"/>
<evidence type="ECO:0000259" key="6">
    <source>
        <dbReference type="PROSITE" id="PS51471"/>
    </source>
</evidence>
<reference evidence="7" key="2">
    <citation type="submission" date="2020-10" db="EMBL/GenBank/DDBJ databases">
        <authorList>
            <person name="Cooper E.A."/>
            <person name="Brenton Z.W."/>
            <person name="Flinn B.S."/>
            <person name="Jenkins J."/>
            <person name="Shu S."/>
            <person name="Flowers D."/>
            <person name="Luo F."/>
            <person name="Wang Y."/>
            <person name="Xia P."/>
            <person name="Barry K."/>
            <person name="Daum C."/>
            <person name="Lipzen A."/>
            <person name="Yoshinaga Y."/>
            <person name="Schmutz J."/>
            <person name="Saski C."/>
            <person name="Vermerris W."/>
            <person name="Kresovich S."/>
        </authorList>
    </citation>
    <scope>NUCLEOTIDE SEQUENCE</scope>
</reference>
<organism evidence="7 8">
    <name type="scientific">Sorghum bicolor</name>
    <name type="common">Sorghum</name>
    <name type="synonym">Sorghum vulgare</name>
    <dbReference type="NCBI Taxonomy" id="4558"/>
    <lineage>
        <taxon>Eukaryota</taxon>
        <taxon>Viridiplantae</taxon>
        <taxon>Streptophyta</taxon>
        <taxon>Embryophyta</taxon>
        <taxon>Tracheophyta</taxon>
        <taxon>Spermatophyta</taxon>
        <taxon>Magnoliopsida</taxon>
        <taxon>Liliopsida</taxon>
        <taxon>Poales</taxon>
        <taxon>Poaceae</taxon>
        <taxon>PACMAD clade</taxon>
        <taxon>Panicoideae</taxon>
        <taxon>Andropogonodae</taxon>
        <taxon>Andropogoneae</taxon>
        <taxon>Sorghinae</taxon>
        <taxon>Sorghum</taxon>
    </lineage>
</organism>
<feature type="domain" description="Fe2OG dioxygenase" evidence="6">
    <location>
        <begin position="253"/>
        <end position="356"/>
    </location>
</feature>
<dbReference type="InterPro" id="IPR044861">
    <property type="entry name" value="IPNS-like_FE2OG_OXY"/>
</dbReference>
<dbReference type="PANTHER" id="PTHR47990">
    <property type="entry name" value="2-OXOGLUTARATE (2OG) AND FE(II)-DEPENDENT OXYGENASE SUPERFAMILY PROTEIN-RELATED"/>
    <property type="match status" value="1"/>
</dbReference>
<comment type="caution">
    <text evidence="7">The sequence shown here is derived from an EMBL/GenBank/DDBJ whole genome shotgun (WGS) entry which is preliminary data.</text>
</comment>
<evidence type="ECO:0000256" key="3">
    <source>
        <dbReference type="ARBA" id="ARBA00023002"/>
    </source>
</evidence>
<evidence type="ECO:0000313" key="7">
    <source>
        <dbReference type="EMBL" id="KAG0517198.1"/>
    </source>
</evidence>
<dbReference type="Proteomes" id="UP000807115">
    <property type="component" value="Chromosome 9"/>
</dbReference>
<gene>
    <name evidence="7" type="ORF">BDA96_09G067800</name>
</gene>
<evidence type="ECO:0000313" key="8">
    <source>
        <dbReference type="Proteomes" id="UP000807115"/>
    </source>
</evidence>
<dbReference type="PROSITE" id="PS51471">
    <property type="entry name" value="FE2OG_OXY"/>
    <property type="match status" value="1"/>
</dbReference>
<keyword evidence="3 5" id="KW-0560">Oxidoreductase</keyword>
<evidence type="ECO:0000256" key="5">
    <source>
        <dbReference type="RuleBase" id="RU003682"/>
    </source>
</evidence>